<evidence type="ECO:0000313" key="8">
    <source>
        <dbReference type="Proteomes" id="UP000481153"/>
    </source>
</evidence>
<organism evidence="7 8">
    <name type="scientific">Aphanomyces euteiches</name>
    <dbReference type="NCBI Taxonomy" id="100861"/>
    <lineage>
        <taxon>Eukaryota</taxon>
        <taxon>Sar</taxon>
        <taxon>Stramenopiles</taxon>
        <taxon>Oomycota</taxon>
        <taxon>Saprolegniomycetes</taxon>
        <taxon>Saprolegniales</taxon>
        <taxon>Verrucalvaceae</taxon>
        <taxon>Aphanomyces</taxon>
    </lineage>
</organism>
<dbReference type="PANTHER" id="PTHR13258">
    <property type="entry name" value="SYNDETIN"/>
    <property type="match status" value="1"/>
</dbReference>
<keyword evidence="2" id="KW-0653">Protein transport</keyword>
<accession>A0A6G0WS43</accession>
<keyword evidence="1" id="KW-0813">Transport</keyword>
<dbReference type="AlphaFoldDB" id="A0A6G0WS43"/>
<feature type="domain" description="Syndetin C-terminal" evidence="5">
    <location>
        <begin position="685"/>
        <end position="872"/>
    </location>
</feature>
<evidence type="ECO:0000256" key="3">
    <source>
        <dbReference type="ARBA" id="ARBA00023054"/>
    </source>
</evidence>
<dbReference type="GO" id="GO:0032456">
    <property type="term" value="P:endocytic recycling"/>
    <property type="evidence" value="ECO:0007669"/>
    <property type="project" value="InterPro"/>
</dbReference>
<sequence>MQQDQDTSDKLGIQKPVSAQRETSPLIESGFSLSKEDKVLTELDPRFFTQDFDPVQYVLDNLPTNPFKMSDHLQAEIGAMDVAKDIVTSKLAEDIQRNYTTFIQGMNQVQEVDFDLALALIQVKNGRRLLASHKKDLVMSHLELVKLRRNRDRLQTIVDHASNILSCFKQEQDMFTLLQDHDYKRAVDVCIDMKDRYSDLRQFVVLRPILHRMARALPELRKHFDSSLRSLLVAFDAGHYAKLIEAYAALDKQVASSSSQKSYVPVMADVVVRGMDELAREILVALDESTKAAAPSSISSMMDTVLTAYENAAQLLYSYHLMAQWHASPSRPQVDGVDEELLNQLEQNLLKHRSLVWESLQQRMGDMWNRLAWPNDVQMEHVVGLSHATKTFLALGDEFSGAASSNKLRTVWLTKCRVFLSQMQHDSIELMRMMLDTEKWERLSIAIDDSRGILWLLEQRSGYVLTKPDHAVLPNNLLAQFTDGGNPFSPSQRKRLLDVPAMERYTFVDARKDEEDRLIERMLEMDPYLKDPSMDVSPIVDPSAEEIIRFGSKHVVTSSAFSGFLRFCGIYVKLMQQVPLLSDDAWTHLLGLFEFVFYATFCVFCPAANVTRLLARQTPTDLPSDNLRVWILKLQQLYPIAPVQGQGSPGFLELVVAFEALVFQMHVLLTAANAMSTSLDPIRIAMDEARTYVYASVTPASIQASAIPAMIEKASWDVNDMSDKHNEYVVTVVRHCGIFWGTLQGSSVPPEVRDELWGFVVRAIMEALVDGFASVKKCSMEGRALMSMDLIALQNGLDLINHVSNQSQTTMWGRSYVHNFVKAYYYQEPELLAFIAANKNRYRKVHLVSLATNGVCSSLRKPAFKDLMHQIDQIFRTDK</sequence>
<dbReference type="Pfam" id="PF10475">
    <property type="entry name" value="Vps54_N"/>
    <property type="match status" value="1"/>
</dbReference>
<evidence type="ECO:0000259" key="6">
    <source>
        <dbReference type="Pfam" id="PF10475"/>
    </source>
</evidence>
<evidence type="ECO:0000259" key="5">
    <source>
        <dbReference type="Pfam" id="PF10474"/>
    </source>
</evidence>
<dbReference type="GO" id="GO:0000149">
    <property type="term" value="F:SNARE binding"/>
    <property type="evidence" value="ECO:0007669"/>
    <property type="project" value="TreeGrafter"/>
</dbReference>
<evidence type="ECO:0008006" key="9">
    <source>
        <dbReference type="Google" id="ProtNLM"/>
    </source>
</evidence>
<name>A0A6G0WS43_9STRA</name>
<comment type="caution">
    <text evidence="7">The sequence shown here is derived from an EMBL/GenBank/DDBJ whole genome shotgun (WGS) entry which is preliminary data.</text>
</comment>
<feature type="region of interest" description="Disordered" evidence="4">
    <location>
        <begin position="1"/>
        <end position="26"/>
    </location>
</feature>
<dbReference type="InterPro" id="IPR040047">
    <property type="entry name" value="VPS50"/>
</dbReference>
<dbReference type="InterPro" id="IPR019514">
    <property type="entry name" value="Syndetin_C"/>
</dbReference>
<reference evidence="7 8" key="1">
    <citation type="submission" date="2019-07" db="EMBL/GenBank/DDBJ databases">
        <title>Genomics analysis of Aphanomyces spp. identifies a new class of oomycete effector associated with host adaptation.</title>
        <authorList>
            <person name="Gaulin E."/>
        </authorList>
    </citation>
    <scope>NUCLEOTIDE SEQUENCE [LARGE SCALE GENOMIC DNA]</scope>
    <source>
        <strain evidence="7 8">ATCC 201684</strain>
    </source>
</reference>
<gene>
    <name evidence="7" type="ORF">Ae201684_012254</name>
</gene>
<evidence type="ECO:0000256" key="4">
    <source>
        <dbReference type="SAM" id="MobiDB-lite"/>
    </source>
</evidence>
<dbReference type="VEuPathDB" id="FungiDB:AeMF1_009444"/>
<evidence type="ECO:0000313" key="7">
    <source>
        <dbReference type="EMBL" id="KAF0730252.1"/>
    </source>
</evidence>
<dbReference type="Proteomes" id="UP000481153">
    <property type="component" value="Unassembled WGS sequence"/>
</dbReference>
<dbReference type="GO" id="GO:1990745">
    <property type="term" value="C:EARP complex"/>
    <property type="evidence" value="ECO:0007669"/>
    <property type="project" value="InterPro"/>
</dbReference>
<protein>
    <recommendedName>
        <fullName evidence="9">Vacuolar protein sorting-associated protein 54 N-terminal domain-containing protein</fullName>
    </recommendedName>
</protein>
<feature type="domain" description="Vacuolar protein sorting-associated protein 54 N-terminal" evidence="6">
    <location>
        <begin position="41"/>
        <end position="254"/>
    </location>
</feature>
<evidence type="ECO:0000256" key="2">
    <source>
        <dbReference type="ARBA" id="ARBA00022927"/>
    </source>
</evidence>
<keyword evidence="8" id="KW-1185">Reference proteome</keyword>
<dbReference type="Pfam" id="PF10474">
    <property type="entry name" value="Syndetin_C"/>
    <property type="match status" value="1"/>
</dbReference>
<dbReference type="InterPro" id="IPR019515">
    <property type="entry name" value="VPS54_N"/>
</dbReference>
<dbReference type="PANTHER" id="PTHR13258:SF0">
    <property type="entry name" value="SYNDETIN"/>
    <property type="match status" value="1"/>
</dbReference>
<proteinExistence type="predicted"/>
<dbReference type="GO" id="GO:0015031">
    <property type="term" value="P:protein transport"/>
    <property type="evidence" value="ECO:0007669"/>
    <property type="project" value="UniProtKB-KW"/>
</dbReference>
<dbReference type="GO" id="GO:0005829">
    <property type="term" value="C:cytosol"/>
    <property type="evidence" value="ECO:0007669"/>
    <property type="project" value="GOC"/>
</dbReference>
<keyword evidence="3" id="KW-0175">Coiled coil</keyword>
<dbReference type="EMBL" id="VJMJ01000155">
    <property type="protein sequence ID" value="KAF0730252.1"/>
    <property type="molecule type" value="Genomic_DNA"/>
</dbReference>
<evidence type="ECO:0000256" key="1">
    <source>
        <dbReference type="ARBA" id="ARBA00022448"/>
    </source>
</evidence>
<dbReference type="GO" id="GO:0042147">
    <property type="term" value="P:retrograde transport, endosome to Golgi"/>
    <property type="evidence" value="ECO:0007669"/>
    <property type="project" value="InterPro"/>
</dbReference>